<evidence type="ECO:0000313" key="3">
    <source>
        <dbReference type="Proteomes" id="UP000658127"/>
    </source>
</evidence>
<evidence type="ECO:0000256" key="1">
    <source>
        <dbReference type="SAM" id="MobiDB-lite"/>
    </source>
</evidence>
<feature type="region of interest" description="Disordered" evidence="1">
    <location>
        <begin position="336"/>
        <end position="372"/>
    </location>
</feature>
<dbReference type="Proteomes" id="UP000658127">
    <property type="component" value="Unassembled WGS sequence"/>
</dbReference>
<gene>
    <name evidence="2" type="ORF">GCM10011610_00990</name>
</gene>
<evidence type="ECO:0000313" key="2">
    <source>
        <dbReference type="EMBL" id="GGN66238.1"/>
    </source>
</evidence>
<dbReference type="EMBL" id="BMNE01000001">
    <property type="protein sequence ID" value="GGN66238.1"/>
    <property type="molecule type" value="Genomic_DNA"/>
</dbReference>
<sequence>MSSSVTAHNDPVDERAAWFDVHSPGLSRNSVLQAWVLTSPLSPACPNRVQQREVHGWSTALGQRDWVRAVFSATVCAIAVDEYLSNAEPSTWQQYAALVEELVSPLAHRSCSYRQVFARIRVAGIPRGLYNEKHKQFADRLPPAARHALVGAGILADRTVTNRYLRTGYQLDDAAGDDPCPEIAAPYRAVVHAYITKLRWLADLAADSADDDHALRWHAHADRLADRVGQPPREGHDKDHRETARAIVMAEATRDVARHWGDGALPPTRHAADGSLQPVEDELGLSNGAFLFDAPLAYEKAITTVANKLAKGHLALTDSHVVTAIYKASFKYASKDRQRRSRDSTTPLSLESLRESGMEPAAGPDGPQSSPAMQRCIERVRGYRSQAPDDATDSWEKTTLLAILRDGGPSAGLAEEIEARWREDIDAHGGAVVPYALSRTPDTAVAAIMMMLKIACGEPELWEDR</sequence>
<proteinExistence type="predicted"/>
<organism evidence="2 3">
    <name type="scientific">Nocardia rhizosphaerihabitans</name>
    <dbReference type="NCBI Taxonomy" id="1691570"/>
    <lineage>
        <taxon>Bacteria</taxon>
        <taxon>Bacillati</taxon>
        <taxon>Actinomycetota</taxon>
        <taxon>Actinomycetes</taxon>
        <taxon>Mycobacteriales</taxon>
        <taxon>Nocardiaceae</taxon>
        <taxon>Nocardia</taxon>
    </lineage>
</organism>
<accession>A0ABQ2K7K3</accession>
<protein>
    <submittedName>
        <fullName evidence="2">Uncharacterized protein</fullName>
    </submittedName>
</protein>
<keyword evidence="3" id="KW-1185">Reference proteome</keyword>
<comment type="caution">
    <text evidence="2">The sequence shown here is derived from an EMBL/GenBank/DDBJ whole genome shotgun (WGS) entry which is preliminary data.</text>
</comment>
<name>A0ABQ2K7K3_9NOCA</name>
<reference evidence="3" key="1">
    <citation type="journal article" date="2019" name="Int. J. Syst. Evol. Microbiol.">
        <title>The Global Catalogue of Microorganisms (GCM) 10K type strain sequencing project: providing services to taxonomists for standard genome sequencing and annotation.</title>
        <authorList>
            <consortium name="The Broad Institute Genomics Platform"/>
            <consortium name="The Broad Institute Genome Sequencing Center for Infectious Disease"/>
            <person name="Wu L."/>
            <person name="Ma J."/>
        </authorList>
    </citation>
    <scope>NUCLEOTIDE SEQUENCE [LARGE SCALE GENOMIC DNA]</scope>
    <source>
        <strain evidence="3">CGMCC 4.7329</strain>
    </source>
</reference>